<comment type="similarity">
    <text evidence="1 6">Belongs to the peptidase S9A family.</text>
</comment>
<keyword evidence="2 6" id="KW-0645">Protease</keyword>
<evidence type="ECO:0000256" key="3">
    <source>
        <dbReference type="ARBA" id="ARBA00022801"/>
    </source>
</evidence>
<dbReference type="InterPro" id="IPR002470">
    <property type="entry name" value="Peptidase_S9A"/>
</dbReference>
<dbReference type="InterPro" id="IPR001375">
    <property type="entry name" value="Peptidase_S9_cat"/>
</dbReference>
<evidence type="ECO:0000256" key="1">
    <source>
        <dbReference type="ARBA" id="ARBA00005228"/>
    </source>
</evidence>
<dbReference type="Gene3D" id="3.40.50.1820">
    <property type="entry name" value="alpha/beta hydrolase"/>
    <property type="match status" value="1"/>
</dbReference>
<feature type="domain" description="Peptidase S9 prolyl oligopeptidase catalytic" evidence="7">
    <location>
        <begin position="529"/>
        <end position="737"/>
    </location>
</feature>
<reference evidence="9" key="1">
    <citation type="submission" date="2015-08" db="EMBL/GenBank/DDBJ databases">
        <authorList>
            <person name="Babu N.S."/>
            <person name="Beckwith C.J."/>
            <person name="Beseler K.G."/>
            <person name="Brison A."/>
            <person name="Carone J.V."/>
            <person name="Caskin T.P."/>
            <person name="Diamond M."/>
            <person name="Durham M.E."/>
            <person name="Foxe J.M."/>
            <person name="Go M."/>
            <person name="Henderson B.A."/>
            <person name="Jones I.B."/>
            <person name="McGettigan J.A."/>
            <person name="Micheletti S.J."/>
            <person name="Nasrallah M.E."/>
            <person name="Ortiz D."/>
            <person name="Piller C.R."/>
            <person name="Privatt S.R."/>
            <person name="Schneider S.L."/>
            <person name="Sharp S."/>
            <person name="Smith T.C."/>
            <person name="Stanton J.D."/>
            <person name="Ullery H.E."/>
            <person name="Wilson R.J."/>
            <person name="Serrano M.G."/>
            <person name="Buck G."/>
            <person name="Lee V."/>
            <person name="Wang Y."/>
            <person name="Carvalho R."/>
            <person name="Voegtly L."/>
            <person name="Shi R."/>
            <person name="Duckworth R."/>
            <person name="Johnson A."/>
            <person name="Loviza R."/>
            <person name="Walstead R."/>
            <person name="Shah Z."/>
            <person name="Kiflezghi M."/>
            <person name="Wade K."/>
            <person name="Ball S.L."/>
            <person name="Bradley K.W."/>
            <person name="Asai D.J."/>
            <person name="Bowman C.A."/>
            <person name="Russell D.A."/>
            <person name="Pope W.H."/>
            <person name="Jacobs-Sera D."/>
            <person name="Hendrix R.W."/>
            <person name="Hatfull G.F."/>
        </authorList>
    </citation>
    <scope>NUCLEOTIDE SEQUENCE</scope>
</reference>
<dbReference type="GO" id="GO:0004252">
    <property type="term" value="F:serine-type endopeptidase activity"/>
    <property type="evidence" value="ECO:0007669"/>
    <property type="project" value="UniProtKB-UniRule"/>
</dbReference>
<dbReference type="SUPFAM" id="SSF50993">
    <property type="entry name" value="Peptidase/esterase 'gauge' domain"/>
    <property type="match status" value="1"/>
</dbReference>
<keyword evidence="4 6" id="KW-0720">Serine protease</keyword>
<evidence type="ECO:0000256" key="5">
    <source>
        <dbReference type="ARBA" id="ARBA00045448"/>
    </source>
</evidence>
<sequence length="739" mass="78974">MQGLGAVLRLPRLGLGGGLSHTLTCLPLLLAPDQPQSGTASGKLCRGIHTEQPWIRPRPSVRSAHGHTWQDEFRWLEAGGKRVQRVLDDEAAAFRHYMEGTEFLQASLLESMLAQLPDQQATEPEAVGGHEYLTEQSAEAPHRRYLRRARAGGSVEVLLDEGVLATEYGDLCSLIQMKLSRDGSSIAYTVDPGDGSERLQVHVQRIGSAGLGTRLPQLEGSVSIEWSHDGSHLYCTRADGLGRPSRVERVDVSAPEHARPECICEEPDAAFWLDIGKTKDWRYLVVSSNAKRSSEVRVLDWEAGEGPGSLRLVHPRSPGLEYFVEHADGYFYMLSNAQREDGQYSLFRIPAESSSPSPPPERWECVVPAGTQGLVLEDFDAFRRCLAVFARDAATGLPLLALLKLERATGAPPQLVPVPLPAWATALDPGANADFEAASLRVTLSSPGRVPVAADVDLDAGALRTLSGESPSAAVGTLRTHGRSSDGTLVPLTISHAGPTPPAGGAPAWVEVYGAYGRCLPCDWAPERAALLQAGWVLAGAHVRGGGELGRAWHAAGRGVHGLQARVDDLAACIDALVERGYTSYDRIVLSAHSAGGVVAAGLVQRDPGAVGALVLEAPFLDVLTVQCRPDLALTVHEYEEWGDPHSTAGFLQVQTACPYQGLRGGAFPPTLITASSTDTRVPVWGPLKWAARARAMNQGPAPILVAPDLHAGHAAHESQRLELAALLQAFAMRALGLA</sequence>
<dbReference type="InterPro" id="IPR051543">
    <property type="entry name" value="Serine_Peptidase_S9A"/>
</dbReference>
<evidence type="ECO:0000256" key="6">
    <source>
        <dbReference type="RuleBase" id="RU368024"/>
    </source>
</evidence>
<name>A0A1D2A6R0_AUXPR</name>
<evidence type="ECO:0000313" key="9">
    <source>
        <dbReference type="EMBL" id="JAT74902.1"/>
    </source>
</evidence>
<dbReference type="Gene3D" id="2.130.10.120">
    <property type="entry name" value="Prolyl oligopeptidase, N-terminal domain"/>
    <property type="match status" value="1"/>
</dbReference>
<dbReference type="InterPro" id="IPR023302">
    <property type="entry name" value="Pept_S9A_N"/>
</dbReference>
<evidence type="ECO:0000259" key="7">
    <source>
        <dbReference type="Pfam" id="PF00326"/>
    </source>
</evidence>
<keyword evidence="3 6" id="KW-0378">Hydrolase</keyword>
<accession>A0A1D2A6R0</accession>
<evidence type="ECO:0000259" key="8">
    <source>
        <dbReference type="Pfam" id="PF02897"/>
    </source>
</evidence>
<organism evidence="9">
    <name type="scientific">Auxenochlorella protothecoides</name>
    <name type="common">Green microalga</name>
    <name type="synonym">Chlorella protothecoides</name>
    <dbReference type="NCBI Taxonomy" id="3075"/>
    <lineage>
        <taxon>Eukaryota</taxon>
        <taxon>Viridiplantae</taxon>
        <taxon>Chlorophyta</taxon>
        <taxon>core chlorophytes</taxon>
        <taxon>Trebouxiophyceae</taxon>
        <taxon>Chlorellales</taxon>
        <taxon>Chlorellaceae</taxon>
        <taxon>Auxenochlorella</taxon>
    </lineage>
</organism>
<gene>
    <name evidence="9" type="ORF">g.43913</name>
</gene>
<protein>
    <recommendedName>
        <fullName evidence="6">Prolyl endopeptidase</fullName>
        <ecNumber evidence="6">3.4.21.-</ecNumber>
    </recommendedName>
</protein>
<dbReference type="GO" id="GO:0006508">
    <property type="term" value="P:proteolysis"/>
    <property type="evidence" value="ECO:0007669"/>
    <property type="project" value="UniProtKB-KW"/>
</dbReference>
<dbReference type="EC" id="3.4.21.-" evidence="6"/>
<dbReference type="AlphaFoldDB" id="A0A1D2A6R0"/>
<dbReference type="PANTHER" id="PTHR11757">
    <property type="entry name" value="PROTEASE FAMILY S9A OLIGOPEPTIDASE"/>
    <property type="match status" value="1"/>
</dbReference>
<proteinExistence type="inferred from homology"/>
<evidence type="ECO:0000256" key="2">
    <source>
        <dbReference type="ARBA" id="ARBA00022670"/>
    </source>
</evidence>
<dbReference type="PANTHER" id="PTHR11757:SF19">
    <property type="entry name" value="PROLYL ENDOPEPTIDASE-LIKE"/>
    <property type="match status" value="1"/>
</dbReference>
<dbReference type="SUPFAM" id="SSF53474">
    <property type="entry name" value="alpha/beta-Hydrolases"/>
    <property type="match status" value="1"/>
</dbReference>
<dbReference type="InterPro" id="IPR029058">
    <property type="entry name" value="AB_hydrolase_fold"/>
</dbReference>
<dbReference type="Pfam" id="PF02897">
    <property type="entry name" value="Peptidase_S9_N"/>
    <property type="match status" value="1"/>
</dbReference>
<dbReference type="Pfam" id="PF00326">
    <property type="entry name" value="Peptidase_S9"/>
    <property type="match status" value="1"/>
</dbReference>
<evidence type="ECO:0000256" key="4">
    <source>
        <dbReference type="ARBA" id="ARBA00022825"/>
    </source>
</evidence>
<dbReference type="EMBL" id="GDKF01003720">
    <property type="protein sequence ID" value="JAT74902.1"/>
    <property type="molecule type" value="Transcribed_RNA"/>
</dbReference>
<comment type="function">
    <text evidence="5">Serine peptidase whose precise substrate specificity remains unclear. Does not cleave peptides after a arginine or lysine residue. Regulates trans-Golgi network morphology and sorting by regulating the membrane binding of the AP-1 complex. May play a role in the regulation of synaptic vesicle exocytosis.</text>
</comment>
<feature type="domain" description="Peptidase S9A N-terminal" evidence="8">
    <location>
        <begin position="59"/>
        <end position="395"/>
    </location>
</feature>
<dbReference type="PRINTS" id="PR00862">
    <property type="entry name" value="PROLIGOPTASE"/>
</dbReference>